<proteinExistence type="inferred from homology"/>
<accession>A0AAX4PH03</accession>
<evidence type="ECO:0000313" key="5">
    <source>
        <dbReference type="Proteomes" id="UP001472866"/>
    </source>
</evidence>
<keyword evidence="2" id="KW-0446">Lipid-binding</keyword>
<sequence>MPDRTAILNKTDAAAALQRLMDAGDDVPKLIEAVKNASFLEDVPSPERQTLRAHKRKLKRALVKQSTESRRSLFQTKAEDTERYVKSDKKFAELCDEYQGLKWRIVKMPGGATRKADHYYTLHGLMMQATRGNLTESCPMFAENGNIDFHGRFQWDSWNLAKGLTNAQAREKFVAEYFKFPSTELYKDTRSIAIKAQPQAARA</sequence>
<dbReference type="SUPFAM" id="SSF47027">
    <property type="entry name" value="Acyl-CoA binding protein"/>
    <property type="match status" value="1"/>
</dbReference>
<evidence type="ECO:0000313" key="4">
    <source>
        <dbReference type="EMBL" id="WZN65218.1"/>
    </source>
</evidence>
<evidence type="ECO:0000256" key="2">
    <source>
        <dbReference type="ARBA" id="ARBA00023121"/>
    </source>
</evidence>
<dbReference type="Pfam" id="PF00887">
    <property type="entry name" value="ACBP"/>
    <property type="match status" value="1"/>
</dbReference>
<dbReference type="InterPro" id="IPR000582">
    <property type="entry name" value="Acyl-CoA-binding_protein"/>
</dbReference>
<keyword evidence="5" id="KW-1185">Reference proteome</keyword>
<name>A0AAX4PH03_9CHLO</name>
<evidence type="ECO:0000256" key="1">
    <source>
        <dbReference type="ARBA" id="ARBA00005567"/>
    </source>
</evidence>
<dbReference type="Proteomes" id="UP001472866">
    <property type="component" value="Chromosome 11"/>
</dbReference>
<evidence type="ECO:0000259" key="3">
    <source>
        <dbReference type="Pfam" id="PF00887"/>
    </source>
</evidence>
<reference evidence="4 5" key="1">
    <citation type="submission" date="2024-03" db="EMBL/GenBank/DDBJ databases">
        <title>Complete genome sequence of the green alga Chloropicon roscoffensis RCC1871.</title>
        <authorList>
            <person name="Lemieux C."/>
            <person name="Pombert J.-F."/>
            <person name="Otis C."/>
            <person name="Turmel M."/>
        </authorList>
    </citation>
    <scope>NUCLEOTIDE SEQUENCE [LARGE SCALE GENOMIC DNA]</scope>
    <source>
        <strain evidence="4 5">RCC1871</strain>
    </source>
</reference>
<dbReference type="Gene3D" id="1.20.80.10">
    <property type="match status" value="1"/>
</dbReference>
<dbReference type="InterPro" id="IPR014352">
    <property type="entry name" value="FERM/acyl-CoA-bd_prot_sf"/>
</dbReference>
<dbReference type="InterPro" id="IPR035984">
    <property type="entry name" value="Acyl-CoA-binding_sf"/>
</dbReference>
<feature type="domain" description="ACB" evidence="3">
    <location>
        <begin position="90"/>
        <end position="175"/>
    </location>
</feature>
<dbReference type="GO" id="GO:0000062">
    <property type="term" value="F:fatty-acyl-CoA binding"/>
    <property type="evidence" value="ECO:0007669"/>
    <property type="project" value="InterPro"/>
</dbReference>
<dbReference type="EMBL" id="CP151511">
    <property type="protein sequence ID" value="WZN65218.1"/>
    <property type="molecule type" value="Genomic_DNA"/>
</dbReference>
<comment type="similarity">
    <text evidence="1">Belongs to the ACBP family.</text>
</comment>
<dbReference type="AlphaFoldDB" id="A0AAX4PH03"/>
<protein>
    <submittedName>
        <fullName evidence="4">ACB domain-containing protein</fullName>
    </submittedName>
</protein>
<gene>
    <name evidence="4" type="ORF">HKI87_11g67750</name>
</gene>
<organism evidence="4 5">
    <name type="scientific">Chloropicon roscoffensis</name>
    <dbReference type="NCBI Taxonomy" id="1461544"/>
    <lineage>
        <taxon>Eukaryota</taxon>
        <taxon>Viridiplantae</taxon>
        <taxon>Chlorophyta</taxon>
        <taxon>Chloropicophyceae</taxon>
        <taxon>Chloropicales</taxon>
        <taxon>Chloropicaceae</taxon>
        <taxon>Chloropicon</taxon>
    </lineage>
</organism>